<organism evidence="3 4">
    <name type="scientific">Roseovarius litoreus</name>
    <dbReference type="NCBI Taxonomy" id="1155722"/>
    <lineage>
        <taxon>Bacteria</taxon>
        <taxon>Pseudomonadati</taxon>
        <taxon>Pseudomonadota</taxon>
        <taxon>Alphaproteobacteria</taxon>
        <taxon>Rhodobacterales</taxon>
        <taxon>Roseobacteraceae</taxon>
        <taxon>Roseovarius</taxon>
    </lineage>
</organism>
<feature type="compositionally biased region" description="Basic and acidic residues" evidence="1">
    <location>
        <begin position="17"/>
        <end position="26"/>
    </location>
</feature>
<proteinExistence type="predicted"/>
<dbReference type="Proteomes" id="UP000322545">
    <property type="component" value="Unassembled WGS sequence"/>
</dbReference>
<dbReference type="PANTHER" id="PTHR35894">
    <property type="entry name" value="GENERAL SECRETION PATHWAY PROTEIN A-RELATED"/>
    <property type="match status" value="1"/>
</dbReference>
<dbReference type="PANTHER" id="PTHR35894:SF1">
    <property type="entry name" value="PHOSPHORIBULOKINASE _ URIDINE KINASE FAMILY"/>
    <property type="match status" value="1"/>
</dbReference>
<feature type="compositionally biased region" description="Polar residues" evidence="1">
    <location>
        <begin position="49"/>
        <end position="66"/>
    </location>
</feature>
<dbReference type="CDD" id="cd00009">
    <property type="entry name" value="AAA"/>
    <property type="match status" value="1"/>
</dbReference>
<name>A0A1M7K8P9_9RHOB</name>
<reference evidence="3 4" key="1">
    <citation type="submission" date="2016-11" db="EMBL/GenBank/DDBJ databases">
        <authorList>
            <person name="Varghese N."/>
            <person name="Submissions S."/>
        </authorList>
    </citation>
    <scope>NUCLEOTIDE SEQUENCE [LARGE SCALE GENOMIC DNA]</scope>
    <source>
        <strain evidence="3 4">DSM 28249</strain>
    </source>
</reference>
<dbReference type="SMART" id="SM00382">
    <property type="entry name" value="AAA"/>
    <property type="match status" value="1"/>
</dbReference>
<evidence type="ECO:0000259" key="2">
    <source>
        <dbReference type="SMART" id="SM00382"/>
    </source>
</evidence>
<dbReference type="SUPFAM" id="SSF52540">
    <property type="entry name" value="P-loop containing nucleoside triphosphate hydrolases"/>
    <property type="match status" value="1"/>
</dbReference>
<evidence type="ECO:0000256" key="1">
    <source>
        <dbReference type="SAM" id="MobiDB-lite"/>
    </source>
</evidence>
<dbReference type="AlphaFoldDB" id="A0A1M7K8P9"/>
<evidence type="ECO:0000313" key="4">
    <source>
        <dbReference type="Proteomes" id="UP000322545"/>
    </source>
</evidence>
<dbReference type="EMBL" id="FRCB01000010">
    <property type="protein sequence ID" value="SHM61636.1"/>
    <property type="molecule type" value="Genomic_DNA"/>
</dbReference>
<gene>
    <name evidence="3" type="ORF">SAMN05443432_11026</name>
</gene>
<feature type="domain" description="AAA+ ATPase" evidence="2">
    <location>
        <begin position="146"/>
        <end position="297"/>
    </location>
</feature>
<dbReference type="InterPro" id="IPR003593">
    <property type="entry name" value="AAA+_ATPase"/>
</dbReference>
<dbReference type="InterPro" id="IPR049945">
    <property type="entry name" value="AAA_22"/>
</dbReference>
<dbReference type="Gene3D" id="3.40.50.300">
    <property type="entry name" value="P-loop containing nucleotide triphosphate hydrolases"/>
    <property type="match status" value="1"/>
</dbReference>
<feature type="region of interest" description="Disordered" evidence="1">
    <location>
        <begin position="12"/>
        <end position="66"/>
    </location>
</feature>
<accession>A0A1M7K8P9</accession>
<dbReference type="InterPro" id="IPR027417">
    <property type="entry name" value="P-loop_NTPase"/>
</dbReference>
<dbReference type="Pfam" id="PF13401">
    <property type="entry name" value="AAA_22"/>
    <property type="match status" value="1"/>
</dbReference>
<evidence type="ECO:0000313" key="3">
    <source>
        <dbReference type="EMBL" id="SHM61636.1"/>
    </source>
</evidence>
<sequence length="384" mass="42595">MNQSPRFRLFGAASAASDRRGARSDADDVSGATGSVLVLDNPIVPPEAQSETQATDTVQTGKTANAENISSRIDRYVGQHEASSRDKGEGGADVHMSNSDNTFDIYTEHFGLHSRPFSLVPDPDFIFWSPAHRRAYTMLEYGLLTRAPITLITGEVGSGKTTLLHHLLKSLDSFTKVGLVSNAHGTRGELLRWVLMSLDQPAGPNATYVDLFDAFQKYLITEYARGNRVVVIFDEAQNLSRESLEELRMFTNINSNKDELLQLVLVGQPELRDIIRKPDLRQFAQRVASSFHLGPMDVDTVQAYIGHRLIKAGARKNLFTRRACELVHEQTGGVPRLVNQLADLSMVYAFTNNQRTVTDRTVQQVLDDGTFFGAGAFEQTDDFD</sequence>
<keyword evidence="4" id="KW-1185">Reference proteome</keyword>
<dbReference type="InterPro" id="IPR052026">
    <property type="entry name" value="ExeA_AAA_ATPase_DNA-bind"/>
</dbReference>
<protein>
    <submittedName>
        <fullName evidence="3">Type II secretory pathway, component ExeA (Predicted ATPase)</fullName>
    </submittedName>
</protein>
<dbReference type="GO" id="GO:0016887">
    <property type="term" value="F:ATP hydrolysis activity"/>
    <property type="evidence" value="ECO:0007669"/>
    <property type="project" value="InterPro"/>
</dbReference>